<protein>
    <submittedName>
        <fullName evidence="1">Uncharacterized protein</fullName>
    </submittedName>
</protein>
<accession>A0A2P6QZ56</accession>
<dbReference type="Proteomes" id="UP000238479">
    <property type="component" value="Chromosome 4"/>
</dbReference>
<name>A0A2P6QZ56_ROSCH</name>
<dbReference type="Gramene" id="PRQ39460">
    <property type="protein sequence ID" value="PRQ39460"/>
    <property type="gene ID" value="RchiOBHm_Chr4g0425451"/>
</dbReference>
<dbReference type="EMBL" id="PDCK01000042">
    <property type="protein sequence ID" value="PRQ39460.1"/>
    <property type="molecule type" value="Genomic_DNA"/>
</dbReference>
<sequence length="60" mass="7056">MLYKPFGCCMVTSQTTDLKFSSLQLRCMTYMYEGTSGRMVKRVVISEVDISKHINYNRYM</sequence>
<reference evidence="1 2" key="1">
    <citation type="journal article" date="2018" name="Nat. Genet.">
        <title>The Rosa genome provides new insights in the design of modern roses.</title>
        <authorList>
            <person name="Bendahmane M."/>
        </authorList>
    </citation>
    <scope>NUCLEOTIDE SEQUENCE [LARGE SCALE GENOMIC DNA]</scope>
    <source>
        <strain evidence="2">cv. Old Blush</strain>
    </source>
</reference>
<dbReference type="AlphaFoldDB" id="A0A2P6QZ56"/>
<proteinExistence type="predicted"/>
<evidence type="ECO:0000313" key="1">
    <source>
        <dbReference type="EMBL" id="PRQ39460.1"/>
    </source>
</evidence>
<gene>
    <name evidence="1" type="ORF">RchiOBHm_Chr4g0425451</name>
</gene>
<evidence type="ECO:0000313" key="2">
    <source>
        <dbReference type="Proteomes" id="UP000238479"/>
    </source>
</evidence>
<keyword evidence="2" id="KW-1185">Reference proteome</keyword>
<comment type="caution">
    <text evidence="1">The sequence shown here is derived from an EMBL/GenBank/DDBJ whole genome shotgun (WGS) entry which is preliminary data.</text>
</comment>
<organism evidence="1 2">
    <name type="scientific">Rosa chinensis</name>
    <name type="common">China rose</name>
    <dbReference type="NCBI Taxonomy" id="74649"/>
    <lineage>
        <taxon>Eukaryota</taxon>
        <taxon>Viridiplantae</taxon>
        <taxon>Streptophyta</taxon>
        <taxon>Embryophyta</taxon>
        <taxon>Tracheophyta</taxon>
        <taxon>Spermatophyta</taxon>
        <taxon>Magnoliopsida</taxon>
        <taxon>eudicotyledons</taxon>
        <taxon>Gunneridae</taxon>
        <taxon>Pentapetalae</taxon>
        <taxon>rosids</taxon>
        <taxon>fabids</taxon>
        <taxon>Rosales</taxon>
        <taxon>Rosaceae</taxon>
        <taxon>Rosoideae</taxon>
        <taxon>Rosoideae incertae sedis</taxon>
        <taxon>Rosa</taxon>
    </lineage>
</organism>